<feature type="region of interest" description="Disordered" evidence="1">
    <location>
        <begin position="1"/>
        <end position="28"/>
    </location>
</feature>
<dbReference type="InterPro" id="IPR011990">
    <property type="entry name" value="TPR-like_helical_dom_sf"/>
</dbReference>
<dbReference type="Gene3D" id="3.40.50.300">
    <property type="entry name" value="P-loop containing nucleotide triphosphate hydrolases"/>
    <property type="match status" value="1"/>
</dbReference>
<dbReference type="SUPFAM" id="SSF48452">
    <property type="entry name" value="TPR-like"/>
    <property type="match status" value="2"/>
</dbReference>
<dbReference type="EMBL" id="MU003705">
    <property type="protein sequence ID" value="KAF2807174.1"/>
    <property type="molecule type" value="Genomic_DNA"/>
</dbReference>
<sequence>MTHRFLKKLGSNSNLESRGSLPSDSQSDLTSSNYIDPLGLKVIQDDDAALADVIAIHGLNGHWKDTWTDPVSHKFWLQDFLPKAIPKARIMSYGYDVSTHSPQPIPQQTVYDHAQDFVSKLVQMRTRSKTTERPIIFVAYSLGGIVLKSALIHSHNASASHLPHHRPIKASTYAVLFIGTPQQGVDGTTIASLVLGVGSLFVHTISRYYKALNRDSEWLQQQCSTYLSISMDFVTKCFYETKKTATKAGQFQHIVPKTSAVLPGAVNNESIGIHKDHLTLVRFAHEDDEDFRNVSETISDLVEEAPTKIADVWSREREIIRIGTYKPPFSVPFSQDPKFVVRQALAERYSDFFSRTKLHKRLALFGRGGTGKTALAIELGYQFKIFFLSTAVFWVHAGSRTRFEQGFSQIADDLQIPERDEPDKNVMLLVANWLSRPNMAPWLLILDNADDVTIFFDPDHQEDEEELSKYIPQSPQGAVIVTTKNKRAAAVLCDSDNILEVPPMTPEEARSLLQKRLGREIETDNTVDEFLRELEYLPQSITQATAFMVYNSIEADAYLILLKSESEQMQLLEEPYADLRRDRQVPNSIIASGKLSFNQIEREDPKAIKVLSLISVIDHQAIPQSLLDEAFEYRPLESTRSMGTLKAFSLLVPHKDNANYDMHRLVHMSIQAWLKSSQALKEWQQMAVRLLARCFPSSDFEMWALCSAYLSHADVVLRYSTDGLPDRMLQRGSILVKTAAFLDRRGHYTRSETRIQESLSLREKILGPEHEETLVVIQQFAVNLRYRGKFEDSERMCLRALDARERLNGNSHPKTAAVLNDLGILLRNRGRWTEAASMHRRALEARKKNLGGEHRRTIESTVSLSAVLWHLGQNEEAEILNIRAIEAFQHTLGTKHPETLTVVNNIANTLWSKGFLEKAEEMFNEVIEAREAILGEEHPDTLTTCSNLGALYWQMKQFEKSETISRQVLELRSSVLGPEHVDTITSMNNLAMAIRGKAKASQDTTNLNEVASLLREVISARSKALGPDSPDALGAVNNLALTLRDMGSFEEAEAMFRRTVAGLEKVAGVEHPNTLSCFANLATVLQEKERFEEVESLFRKCLKGRIKTLGENHFKTQEVSKQLENLLNTEQIVIKERISAFGA</sequence>
<accession>A0A6A6YGN6</accession>
<dbReference type="SUPFAM" id="SSF52540">
    <property type="entry name" value="P-loop containing nucleoside triphosphate hydrolases"/>
    <property type="match status" value="1"/>
</dbReference>
<dbReference type="RefSeq" id="XP_033574138.1">
    <property type="nucleotide sequence ID" value="XM_033725734.1"/>
</dbReference>
<dbReference type="OrthoDB" id="1658288at2759"/>
<dbReference type="SMART" id="SM00028">
    <property type="entry name" value="TPR"/>
    <property type="match status" value="6"/>
</dbReference>
<dbReference type="GeneID" id="54466627"/>
<evidence type="ECO:0000313" key="2">
    <source>
        <dbReference type="EMBL" id="KAF2807174.1"/>
    </source>
</evidence>
<dbReference type="InterPro" id="IPR053137">
    <property type="entry name" value="NLR-like"/>
</dbReference>
<dbReference type="InterPro" id="IPR029058">
    <property type="entry name" value="AB_hydrolase_fold"/>
</dbReference>
<reference evidence="2 4" key="1">
    <citation type="journal article" date="2020" name="Stud. Mycol.">
        <title>101 Dothideomycetes genomes: a test case for predicting lifestyles and emergence of pathogens.</title>
        <authorList>
            <person name="Haridas S."/>
            <person name="Albert R."/>
            <person name="Binder M."/>
            <person name="Bloem J."/>
            <person name="Labutti K."/>
            <person name="Salamov A."/>
            <person name="Andreopoulos B."/>
            <person name="Baker S."/>
            <person name="Barry K."/>
            <person name="Bills G."/>
            <person name="Bluhm B."/>
            <person name="Cannon C."/>
            <person name="Castanera R."/>
            <person name="Culley D."/>
            <person name="Daum C."/>
            <person name="Ezra D."/>
            <person name="Gonzalez J."/>
            <person name="Henrissat B."/>
            <person name="Kuo A."/>
            <person name="Liang C."/>
            <person name="Lipzen A."/>
            <person name="Lutzoni F."/>
            <person name="Magnuson J."/>
            <person name="Mondo S."/>
            <person name="Nolan M."/>
            <person name="Ohm R."/>
            <person name="Pangilinan J."/>
            <person name="Park H.-J."/>
            <person name="Ramirez L."/>
            <person name="Alfaro M."/>
            <person name="Sun H."/>
            <person name="Tritt A."/>
            <person name="Yoshinaga Y."/>
            <person name="Zwiers L.-H."/>
            <person name="Turgeon B."/>
            <person name="Goodwin S."/>
            <person name="Spatafora J."/>
            <person name="Crous P."/>
            <person name="Grigoriev I."/>
        </authorList>
    </citation>
    <scope>NUCLEOTIDE SEQUENCE</scope>
    <source>
        <strain evidence="2 4">CBS 304.34</strain>
    </source>
</reference>
<dbReference type="PANTHER" id="PTHR46082">
    <property type="entry name" value="ATP/GTP-BINDING PROTEIN-RELATED"/>
    <property type="match status" value="1"/>
</dbReference>
<reference evidence="4" key="3">
    <citation type="submission" date="2025-04" db="UniProtKB">
        <authorList>
            <consortium name="RefSeq"/>
        </authorList>
    </citation>
    <scope>IDENTIFICATION</scope>
    <source>
        <strain evidence="4">CBS 304.34</strain>
    </source>
</reference>
<keyword evidence="3" id="KW-1185">Reference proteome</keyword>
<proteinExistence type="predicted"/>
<dbReference type="AlphaFoldDB" id="A0A6A6YGN6"/>
<dbReference type="Pfam" id="PF13374">
    <property type="entry name" value="TPR_10"/>
    <property type="match status" value="1"/>
</dbReference>
<dbReference type="Proteomes" id="UP000504636">
    <property type="component" value="Unplaced"/>
</dbReference>
<dbReference type="Gene3D" id="1.25.40.10">
    <property type="entry name" value="Tetratricopeptide repeat domain"/>
    <property type="match status" value="3"/>
</dbReference>
<gene>
    <name evidence="2 4" type="ORF">BDZ99DRAFT_522799</name>
</gene>
<dbReference type="InterPro" id="IPR027417">
    <property type="entry name" value="P-loop_NTPase"/>
</dbReference>
<protein>
    <submittedName>
        <fullName evidence="2 4">TPR-like protein</fullName>
    </submittedName>
</protein>
<evidence type="ECO:0000256" key="1">
    <source>
        <dbReference type="SAM" id="MobiDB-lite"/>
    </source>
</evidence>
<name>A0A6A6YGN6_9PEZI</name>
<dbReference type="InterPro" id="IPR019734">
    <property type="entry name" value="TPR_rpt"/>
</dbReference>
<reference evidence="4" key="2">
    <citation type="submission" date="2020-04" db="EMBL/GenBank/DDBJ databases">
        <authorList>
            <consortium name="NCBI Genome Project"/>
        </authorList>
    </citation>
    <scope>NUCLEOTIDE SEQUENCE</scope>
    <source>
        <strain evidence="4">CBS 304.34</strain>
    </source>
</reference>
<organism evidence="2">
    <name type="scientific">Mytilinidion resinicola</name>
    <dbReference type="NCBI Taxonomy" id="574789"/>
    <lineage>
        <taxon>Eukaryota</taxon>
        <taxon>Fungi</taxon>
        <taxon>Dikarya</taxon>
        <taxon>Ascomycota</taxon>
        <taxon>Pezizomycotina</taxon>
        <taxon>Dothideomycetes</taxon>
        <taxon>Pleosporomycetidae</taxon>
        <taxon>Mytilinidiales</taxon>
        <taxon>Mytilinidiaceae</taxon>
        <taxon>Mytilinidion</taxon>
    </lineage>
</organism>
<feature type="compositionally biased region" description="Polar residues" evidence="1">
    <location>
        <begin position="10"/>
        <end position="28"/>
    </location>
</feature>
<evidence type="ECO:0000313" key="4">
    <source>
        <dbReference type="RefSeq" id="XP_033574138.1"/>
    </source>
</evidence>
<dbReference type="Gene3D" id="3.40.50.1820">
    <property type="entry name" value="alpha/beta hydrolase"/>
    <property type="match status" value="1"/>
</dbReference>
<dbReference type="Pfam" id="PF13424">
    <property type="entry name" value="TPR_12"/>
    <property type="match status" value="4"/>
</dbReference>
<dbReference type="SUPFAM" id="SSF53474">
    <property type="entry name" value="alpha/beta-Hydrolases"/>
    <property type="match status" value="1"/>
</dbReference>
<evidence type="ECO:0000313" key="3">
    <source>
        <dbReference type="Proteomes" id="UP000504636"/>
    </source>
</evidence>
<dbReference type="PANTHER" id="PTHR46082:SF6">
    <property type="entry name" value="AAA+ ATPASE DOMAIN-CONTAINING PROTEIN-RELATED"/>
    <property type="match status" value="1"/>
</dbReference>